<dbReference type="InterPro" id="IPR014048">
    <property type="entry name" value="MethylDNA_cys_MeTrfase_DNA-bd"/>
</dbReference>
<dbReference type="STRING" id="1137284.GCA_001418205_01236"/>
<evidence type="ECO:0000256" key="1">
    <source>
        <dbReference type="ARBA" id="ARBA00022763"/>
    </source>
</evidence>
<dbReference type="Gene3D" id="1.10.10.10">
    <property type="entry name" value="Winged helix-like DNA-binding domain superfamily/Winged helix DNA-binding domain"/>
    <property type="match status" value="1"/>
</dbReference>
<dbReference type="CDD" id="cd06445">
    <property type="entry name" value="ATase"/>
    <property type="match status" value="1"/>
</dbReference>
<protein>
    <submittedName>
        <fullName evidence="3">O-6-methylguanine DNA methyltransferase</fullName>
    </submittedName>
</protein>
<keyword evidence="3" id="KW-0808">Transferase</keyword>
<organism evidence="3 4">
    <name type="scientific">Marinomonas fungiae</name>
    <dbReference type="NCBI Taxonomy" id="1137284"/>
    <lineage>
        <taxon>Bacteria</taxon>
        <taxon>Pseudomonadati</taxon>
        <taxon>Pseudomonadota</taxon>
        <taxon>Gammaproteobacteria</taxon>
        <taxon>Oceanospirillales</taxon>
        <taxon>Oceanospirillaceae</taxon>
        <taxon>Marinomonas</taxon>
    </lineage>
</organism>
<accession>A0A0K6IJX0</accession>
<dbReference type="OrthoDB" id="9132167at2"/>
<dbReference type="InterPro" id="IPR036217">
    <property type="entry name" value="MethylDNA_cys_MeTrfase_DNAb"/>
</dbReference>
<dbReference type="InterPro" id="IPR036388">
    <property type="entry name" value="WH-like_DNA-bd_sf"/>
</dbReference>
<name>A0A0K6IJX0_9GAMM</name>
<dbReference type="PANTHER" id="PTHR42942:SF1">
    <property type="entry name" value="ALKYLTRANSFERASE-LIKE PROTEIN 1"/>
    <property type="match status" value="1"/>
</dbReference>
<dbReference type="AlphaFoldDB" id="A0A0K6IJX0"/>
<keyword evidence="1" id="KW-0227">DNA damage</keyword>
<dbReference type="Pfam" id="PF01035">
    <property type="entry name" value="DNA_binding_1"/>
    <property type="match status" value="1"/>
</dbReference>
<dbReference type="GO" id="GO:0032259">
    <property type="term" value="P:methylation"/>
    <property type="evidence" value="ECO:0007669"/>
    <property type="project" value="UniProtKB-KW"/>
</dbReference>
<evidence type="ECO:0000313" key="3">
    <source>
        <dbReference type="EMBL" id="CUB03386.1"/>
    </source>
</evidence>
<evidence type="ECO:0000259" key="2">
    <source>
        <dbReference type="Pfam" id="PF01035"/>
    </source>
</evidence>
<feature type="domain" description="Methylated-DNA-[protein]-cysteine S-methyltransferase DNA binding" evidence="2">
    <location>
        <begin position="7"/>
        <end position="88"/>
    </location>
</feature>
<dbReference type="InterPro" id="IPR052520">
    <property type="entry name" value="ATL_DNA_repair"/>
</dbReference>
<dbReference type="PANTHER" id="PTHR42942">
    <property type="entry name" value="6-O-METHYLGUANINE DNA METHYLTRANSFERASE"/>
    <property type="match status" value="1"/>
</dbReference>
<dbReference type="Proteomes" id="UP000182769">
    <property type="component" value="Unassembled WGS sequence"/>
</dbReference>
<dbReference type="EMBL" id="CYHG01000003">
    <property type="protein sequence ID" value="CUB03386.1"/>
    <property type="molecule type" value="Genomic_DNA"/>
</dbReference>
<dbReference type="GO" id="GO:0008168">
    <property type="term" value="F:methyltransferase activity"/>
    <property type="evidence" value="ECO:0007669"/>
    <property type="project" value="UniProtKB-KW"/>
</dbReference>
<evidence type="ECO:0000313" key="4">
    <source>
        <dbReference type="Proteomes" id="UP000182769"/>
    </source>
</evidence>
<proteinExistence type="predicted"/>
<dbReference type="GO" id="GO:0006281">
    <property type="term" value="P:DNA repair"/>
    <property type="evidence" value="ECO:0007669"/>
    <property type="project" value="InterPro"/>
</dbReference>
<gene>
    <name evidence="3" type="ORF">Ga0061065_103237</name>
</gene>
<keyword evidence="3" id="KW-0489">Methyltransferase</keyword>
<dbReference type="NCBIfam" id="TIGR00589">
    <property type="entry name" value="ogt"/>
    <property type="match status" value="1"/>
</dbReference>
<keyword evidence="4" id="KW-1185">Reference proteome</keyword>
<sequence>MNQVTEDFKDRVLFVLAHLPSGSVISYGELAKQAGNPRYARLVGQILKQLPIATTIPWHRVVNSKHRISFNEGSDAYLRQKALLEQEHWTIIGQKLIQKETP</sequence>
<dbReference type="RefSeq" id="WP_055462344.1">
    <property type="nucleotide sequence ID" value="NZ_CYHG01000003.1"/>
</dbReference>
<reference evidence="4" key="1">
    <citation type="submission" date="2015-08" db="EMBL/GenBank/DDBJ databases">
        <authorList>
            <person name="Varghese N."/>
        </authorList>
    </citation>
    <scope>NUCLEOTIDE SEQUENCE [LARGE SCALE GENOMIC DNA]</scope>
    <source>
        <strain evidence="4">JCM 18476</strain>
    </source>
</reference>
<dbReference type="SUPFAM" id="SSF46767">
    <property type="entry name" value="Methylated DNA-protein cysteine methyltransferase, C-terminal domain"/>
    <property type="match status" value="1"/>
</dbReference>